<dbReference type="Proteomes" id="UP000824263">
    <property type="component" value="Unassembled WGS sequence"/>
</dbReference>
<keyword evidence="3" id="KW-0808">Transferase</keyword>
<evidence type="ECO:0000313" key="10">
    <source>
        <dbReference type="EMBL" id="HIW84446.1"/>
    </source>
</evidence>
<proteinExistence type="inferred from homology"/>
<keyword evidence="7" id="KW-0829">Tyrosine-protein kinase</keyword>
<organism evidence="10 11">
    <name type="scientific">Candidatus Dorea gallistercoris</name>
    <dbReference type="NCBI Taxonomy" id="2838542"/>
    <lineage>
        <taxon>Bacteria</taxon>
        <taxon>Bacillati</taxon>
        <taxon>Bacillota</taxon>
        <taxon>Clostridia</taxon>
        <taxon>Lachnospirales</taxon>
        <taxon>Lachnospiraceae</taxon>
        <taxon>Dorea</taxon>
    </lineage>
</organism>
<dbReference type="GO" id="GO:0005886">
    <property type="term" value="C:plasma membrane"/>
    <property type="evidence" value="ECO:0007669"/>
    <property type="project" value="TreeGrafter"/>
</dbReference>
<dbReference type="Pfam" id="PF13614">
    <property type="entry name" value="AAA_31"/>
    <property type="match status" value="1"/>
</dbReference>
<dbReference type="GO" id="GO:0004715">
    <property type="term" value="F:non-membrane spanning protein tyrosine kinase activity"/>
    <property type="evidence" value="ECO:0007669"/>
    <property type="project" value="UniProtKB-EC"/>
</dbReference>
<evidence type="ECO:0000313" key="11">
    <source>
        <dbReference type="Proteomes" id="UP000824263"/>
    </source>
</evidence>
<dbReference type="GO" id="GO:0005524">
    <property type="term" value="F:ATP binding"/>
    <property type="evidence" value="ECO:0007669"/>
    <property type="project" value="UniProtKB-KW"/>
</dbReference>
<dbReference type="PANTHER" id="PTHR32309">
    <property type="entry name" value="TYROSINE-PROTEIN KINASE"/>
    <property type="match status" value="1"/>
</dbReference>
<feature type="domain" description="AAA" evidence="9">
    <location>
        <begin position="46"/>
        <end position="153"/>
    </location>
</feature>
<dbReference type="InterPro" id="IPR025669">
    <property type="entry name" value="AAA_dom"/>
</dbReference>
<evidence type="ECO:0000256" key="7">
    <source>
        <dbReference type="ARBA" id="ARBA00023137"/>
    </source>
</evidence>
<protein>
    <recommendedName>
        <fullName evidence="2">non-specific protein-tyrosine kinase</fullName>
        <ecNumber evidence="2">2.7.10.2</ecNumber>
    </recommendedName>
</protein>
<dbReference type="EC" id="2.7.10.2" evidence="2"/>
<reference evidence="10" key="2">
    <citation type="submission" date="2021-04" db="EMBL/GenBank/DDBJ databases">
        <authorList>
            <person name="Gilroy R."/>
        </authorList>
    </citation>
    <scope>NUCLEOTIDE SEQUENCE</scope>
    <source>
        <strain evidence="10">ChiSxjej1B13-11762</strain>
    </source>
</reference>
<dbReference type="PANTHER" id="PTHR32309:SF13">
    <property type="entry name" value="FERRIC ENTEROBACTIN TRANSPORT PROTEIN FEPE"/>
    <property type="match status" value="1"/>
</dbReference>
<evidence type="ECO:0000259" key="9">
    <source>
        <dbReference type="Pfam" id="PF13614"/>
    </source>
</evidence>
<keyword evidence="4" id="KW-0547">Nucleotide-binding</keyword>
<name>A0A9D1RDB0_9FIRM</name>
<keyword evidence="5 10" id="KW-0418">Kinase</keyword>
<dbReference type="Gene3D" id="3.40.50.300">
    <property type="entry name" value="P-loop containing nucleotide triphosphate hydrolases"/>
    <property type="match status" value="1"/>
</dbReference>
<dbReference type="EMBL" id="DXGF01000156">
    <property type="protein sequence ID" value="HIW84446.1"/>
    <property type="molecule type" value="Genomic_DNA"/>
</dbReference>
<sequence>MKEIEIKQNTYTYEMREELKTLRTNIQFCGDDKRVLLLTSTVASEGKSTTALNLAISLAELGKKVMLVDADIRKSVMVSRLEVGKIEYGLSHFLAGQCQVSEAVYAVENIDKLYLMFSGPVVPNPTELLSTDRFEKMIVAFRKVYDYIIIDGP</sequence>
<keyword evidence="6" id="KW-0067">ATP-binding</keyword>
<reference evidence="10" key="1">
    <citation type="journal article" date="2021" name="PeerJ">
        <title>Extensive microbial diversity within the chicken gut microbiome revealed by metagenomics and culture.</title>
        <authorList>
            <person name="Gilroy R."/>
            <person name="Ravi A."/>
            <person name="Getino M."/>
            <person name="Pursley I."/>
            <person name="Horton D.L."/>
            <person name="Alikhan N.F."/>
            <person name="Baker D."/>
            <person name="Gharbi K."/>
            <person name="Hall N."/>
            <person name="Watson M."/>
            <person name="Adriaenssens E.M."/>
            <person name="Foster-Nyarko E."/>
            <person name="Jarju S."/>
            <person name="Secka A."/>
            <person name="Antonio M."/>
            <person name="Oren A."/>
            <person name="Chaudhuri R.R."/>
            <person name="La Ragione R."/>
            <person name="Hildebrand F."/>
            <person name="Pallen M.J."/>
        </authorList>
    </citation>
    <scope>NUCLEOTIDE SEQUENCE</scope>
    <source>
        <strain evidence="10">ChiSxjej1B13-11762</strain>
    </source>
</reference>
<comment type="caution">
    <text evidence="10">The sequence shown here is derived from an EMBL/GenBank/DDBJ whole genome shotgun (WGS) entry which is preliminary data.</text>
</comment>
<evidence type="ECO:0000256" key="8">
    <source>
        <dbReference type="ARBA" id="ARBA00051245"/>
    </source>
</evidence>
<dbReference type="CDD" id="cd05387">
    <property type="entry name" value="BY-kinase"/>
    <property type="match status" value="1"/>
</dbReference>
<gene>
    <name evidence="10" type="ORF">H9873_09000</name>
</gene>
<evidence type="ECO:0000256" key="2">
    <source>
        <dbReference type="ARBA" id="ARBA00011903"/>
    </source>
</evidence>
<evidence type="ECO:0000256" key="5">
    <source>
        <dbReference type="ARBA" id="ARBA00022777"/>
    </source>
</evidence>
<dbReference type="InterPro" id="IPR005702">
    <property type="entry name" value="Wzc-like_C"/>
</dbReference>
<evidence type="ECO:0000256" key="4">
    <source>
        <dbReference type="ARBA" id="ARBA00022741"/>
    </source>
</evidence>
<accession>A0A9D1RDB0</accession>
<evidence type="ECO:0000256" key="1">
    <source>
        <dbReference type="ARBA" id="ARBA00007316"/>
    </source>
</evidence>
<dbReference type="SUPFAM" id="SSF52540">
    <property type="entry name" value="P-loop containing nucleoside triphosphate hydrolases"/>
    <property type="match status" value="1"/>
</dbReference>
<feature type="non-terminal residue" evidence="10">
    <location>
        <position position="153"/>
    </location>
</feature>
<evidence type="ECO:0000256" key="6">
    <source>
        <dbReference type="ARBA" id="ARBA00022840"/>
    </source>
</evidence>
<comment type="catalytic activity">
    <reaction evidence="8">
        <text>L-tyrosyl-[protein] + ATP = O-phospho-L-tyrosyl-[protein] + ADP + H(+)</text>
        <dbReference type="Rhea" id="RHEA:10596"/>
        <dbReference type="Rhea" id="RHEA-COMP:10136"/>
        <dbReference type="Rhea" id="RHEA-COMP:20101"/>
        <dbReference type="ChEBI" id="CHEBI:15378"/>
        <dbReference type="ChEBI" id="CHEBI:30616"/>
        <dbReference type="ChEBI" id="CHEBI:46858"/>
        <dbReference type="ChEBI" id="CHEBI:61978"/>
        <dbReference type="ChEBI" id="CHEBI:456216"/>
        <dbReference type="EC" id="2.7.10.2"/>
    </reaction>
</comment>
<dbReference type="InterPro" id="IPR027417">
    <property type="entry name" value="P-loop_NTPase"/>
</dbReference>
<dbReference type="AlphaFoldDB" id="A0A9D1RDB0"/>
<evidence type="ECO:0000256" key="3">
    <source>
        <dbReference type="ARBA" id="ARBA00022679"/>
    </source>
</evidence>
<dbReference type="InterPro" id="IPR050445">
    <property type="entry name" value="Bact_polysacc_biosynth/exp"/>
</dbReference>
<comment type="similarity">
    <text evidence="1">Belongs to the CpsD/CapB family.</text>
</comment>
<dbReference type="NCBIfam" id="TIGR01007">
    <property type="entry name" value="eps_fam"/>
    <property type="match status" value="1"/>
</dbReference>